<keyword evidence="5" id="KW-1185">Reference proteome</keyword>
<dbReference type="PANTHER" id="PTHR38136:SF2">
    <property type="entry name" value="DNA REPAIR PROTEIN"/>
    <property type="match status" value="1"/>
</dbReference>
<sequence>MINGKTAYLKKLTSRIKMHSVDVGKEIDGSTPPSVFIGSWNYPKVYAGPMIAPLSGDTTIMDMPESWIPQDKSQEDIIGYRLNLVRGKQIVGIKDLENNFIEKLQEISLADSSIGSEAEFSKKPRGTSFSDEHTPHGPSALIQKFDIDNVKWDHELEKVFYDSDLKAADAVLDLNNKGIPFSNIQKAFSVGAMGVGKRRKLVPTRWSITACDSTIGDRLLKNVRYNDVLDTHRVYEFSSLNNYYAILLLPTEWQYEWMEAFLHVLGSEELIFSDYEGNTGKKGYSRVGGCYYTCKMAVLESLAREGKQAGAIVLREAYNGYVPLGVFNVRENVRNAMNQKPLEFEDMKTALSYISTKLKLPMQKFVKQSDLLKELLQSRQTTLDSFIPT</sequence>
<dbReference type="AlphaFoldDB" id="A0A8T5UTN5"/>
<accession>A0A8T5UTN5</accession>
<evidence type="ECO:0000313" key="4">
    <source>
        <dbReference type="EMBL" id="MBZ2165326.1"/>
    </source>
</evidence>
<dbReference type="InterPro" id="IPR006978">
    <property type="entry name" value="Nre_N"/>
</dbReference>
<dbReference type="GO" id="GO:0006281">
    <property type="term" value="P:DNA repair"/>
    <property type="evidence" value="ECO:0007669"/>
    <property type="project" value="UniProtKB-UniRule"/>
</dbReference>
<protein>
    <recommendedName>
        <fullName evidence="1">DNA repair protein</fullName>
    </recommendedName>
</protein>
<dbReference type="InterPro" id="IPR006979">
    <property type="entry name" value="Nre_C"/>
</dbReference>
<dbReference type="HAMAP" id="MF_02096">
    <property type="entry name" value="Nre"/>
    <property type="match status" value="1"/>
</dbReference>
<feature type="domain" description="Archaeal Nre C-terminal" evidence="3">
    <location>
        <begin position="276"/>
        <end position="386"/>
    </location>
</feature>
<organism evidence="4 5">
    <name type="scientific">Methanobacterium spitsbergense</name>
    <dbReference type="NCBI Taxonomy" id="2874285"/>
    <lineage>
        <taxon>Archaea</taxon>
        <taxon>Methanobacteriati</taxon>
        <taxon>Methanobacteriota</taxon>
        <taxon>Methanomada group</taxon>
        <taxon>Methanobacteria</taxon>
        <taxon>Methanobacteriales</taxon>
        <taxon>Methanobacteriaceae</taxon>
        <taxon>Methanobacterium</taxon>
    </lineage>
</organism>
<reference evidence="5" key="1">
    <citation type="journal article" date="2022" name="Microbiol. Resour. Announc.">
        <title>Draft Genome Sequence of a Methanogenic Archaeon from West Spitsbergen Permafrost.</title>
        <authorList>
            <person name="Trubitsyn V."/>
            <person name="Rivkina E."/>
            <person name="Shcherbakova V."/>
        </authorList>
    </citation>
    <scope>NUCLEOTIDE SEQUENCE [LARGE SCALE GENOMIC DNA]</scope>
    <source>
        <strain evidence="5">VT</strain>
    </source>
</reference>
<dbReference type="InterPro" id="IPR033167">
    <property type="entry name" value="Nre"/>
</dbReference>
<comment type="similarity">
    <text evidence="1">Belongs to the Nre family.</text>
</comment>
<keyword evidence="1" id="KW-0234">DNA repair</keyword>
<comment type="caution">
    <text evidence="1">Lacks conserved residue(s) required for the propagation of feature annotation.</text>
</comment>
<dbReference type="PANTHER" id="PTHR38136">
    <property type="entry name" value="DNA REPAIR PROTEIN"/>
    <property type="match status" value="1"/>
</dbReference>
<proteinExistence type="inferred from homology"/>
<comment type="function">
    <text evidence="1">Involved in DNA damage repair.</text>
</comment>
<dbReference type="Proteomes" id="UP000825933">
    <property type="component" value="Unassembled WGS sequence"/>
</dbReference>
<dbReference type="RefSeq" id="WP_223790932.1">
    <property type="nucleotide sequence ID" value="NZ_JAIOUQ010000003.1"/>
</dbReference>
<feature type="domain" description="Archaeal Nre N-terminal" evidence="2">
    <location>
        <begin position="9"/>
        <end position="262"/>
    </location>
</feature>
<evidence type="ECO:0000259" key="3">
    <source>
        <dbReference type="Pfam" id="PF04895"/>
    </source>
</evidence>
<evidence type="ECO:0000256" key="1">
    <source>
        <dbReference type="HAMAP-Rule" id="MF_02096"/>
    </source>
</evidence>
<evidence type="ECO:0000313" key="5">
    <source>
        <dbReference type="Proteomes" id="UP000825933"/>
    </source>
</evidence>
<dbReference type="Pfam" id="PF04895">
    <property type="entry name" value="Nre_C"/>
    <property type="match status" value="1"/>
</dbReference>
<comment type="caution">
    <text evidence="4">The sequence shown here is derived from an EMBL/GenBank/DDBJ whole genome shotgun (WGS) entry which is preliminary data.</text>
</comment>
<evidence type="ECO:0000259" key="2">
    <source>
        <dbReference type="Pfam" id="PF04894"/>
    </source>
</evidence>
<gene>
    <name evidence="4" type="ORF">K8N75_04645</name>
</gene>
<name>A0A8T5UTN5_9EURY</name>
<keyword evidence="1" id="KW-0227">DNA damage</keyword>
<dbReference type="EMBL" id="JAIOUQ010000003">
    <property type="protein sequence ID" value="MBZ2165326.1"/>
    <property type="molecule type" value="Genomic_DNA"/>
</dbReference>
<dbReference type="Pfam" id="PF04894">
    <property type="entry name" value="Nre_N"/>
    <property type="match status" value="1"/>
</dbReference>